<organism evidence="1 2">
    <name type="scientific">Litoreibacter ascidiaceicola</name>
    <dbReference type="NCBI Taxonomy" id="1486859"/>
    <lineage>
        <taxon>Bacteria</taxon>
        <taxon>Pseudomonadati</taxon>
        <taxon>Pseudomonadota</taxon>
        <taxon>Alphaproteobacteria</taxon>
        <taxon>Rhodobacterales</taxon>
        <taxon>Roseobacteraceae</taxon>
        <taxon>Litoreibacter</taxon>
    </lineage>
</organism>
<reference evidence="2" key="1">
    <citation type="submission" date="2016-11" db="EMBL/GenBank/DDBJ databases">
        <authorList>
            <person name="Varghese N."/>
            <person name="Submissions S."/>
        </authorList>
    </citation>
    <scope>NUCLEOTIDE SEQUENCE [LARGE SCALE GENOMIC DNA]</scope>
    <source>
        <strain evidence="2">DSM 100566</strain>
    </source>
</reference>
<proteinExistence type="predicted"/>
<evidence type="ECO:0000313" key="2">
    <source>
        <dbReference type="Proteomes" id="UP000184144"/>
    </source>
</evidence>
<evidence type="ECO:0000313" key="1">
    <source>
        <dbReference type="EMBL" id="SHF43076.1"/>
    </source>
</evidence>
<protein>
    <submittedName>
        <fullName evidence="1">Uncharacterized protein</fullName>
    </submittedName>
</protein>
<dbReference type="RefSeq" id="WP_073144482.1">
    <property type="nucleotide sequence ID" value="NZ_FQUV01000006.1"/>
</dbReference>
<accession>A0A1M5BKV8</accession>
<name>A0A1M5BKV8_9RHOB</name>
<keyword evidence="2" id="KW-1185">Reference proteome</keyword>
<gene>
    <name evidence="1" type="ORF">SAMN05444273_10624</name>
</gene>
<dbReference type="EMBL" id="FQUV01000006">
    <property type="protein sequence ID" value="SHF43076.1"/>
    <property type="molecule type" value="Genomic_DNA"/>
</dbReference>
<dbReference type="AlphaFoldDB" id="A0A1M5BKV8"/>
<sequence length="73" mass="8098">MERAAVAHFGQERGPARKAIDDLIEEQARQLAAAMEMVLAISERDMVVINRPCRRPDRAVNAKKVPRGEPFGG</sequence>
<dbReference type="Proteomes" id="UP000184144">
    <property type="component" value="Unassembled WGS sequence"/>
</dbReference>